<dbReference type="STRING" id="478820.A0A196S5N6"/>
<dbReference type="Gene3D" id="3.40.50.10490">
    <property type="entry name" value="Glucose-6-phosphate isomerase like protein, domain 1"/>
    <property type="match status" value="1"/>
</dbReference>
<dbReference type="PANTHER" id="PTHR38418:SF2">
    <property type="entry name" value="SUGAR ISOMERASE, KPSF_GUTQ (AFU_ORTHOLOGUE AFUA_6G08860)"/>
    <property type="match status" value="1"/>
</dbReference>
<protein>
    <submittedName>
        <fullName evidence="2">Fructokinase</fullName>
    </submittedName>
</protein>
<evidence type="ECO:0000313" key="2">
    <source>
        <dbReference type="EMBL" id="OAO11736.1"/>
    </source>
</evidence>
<dbReference type="Pfam" id="PF01380">
    <property type="entry name" value="SIS"/>
    <property type="match status" value="1"/>
</dbReference>
<dbReference type="GO" id="GO:0016301">
    <property type="term" value="F:kinase activity"/>
    <property type="evidence" value="ECO:0007669"/>
    <property type="project" value="UniProtKB-KW"/>
</dbReference>
<dbReference type="OrthoDB" id="415590at2759"/>
<dbReference type="InterPro" id="IPR011611">
    <property type="entry name" value="PfkB_dom"/>
</dbReference>
<dbReference type="SUPFAM" id="SSF53613">
    <property type="entry name" value="Ribokinase-like"/>
    <property type="match status" value="1"/>
</dbReference>
<sequence>MIRHSIDLLSAITKKGIVEPAVLGCGSNLMNIVSSIKAIPKAGGVGYFADESKYEDFRIGGGITLNHLSWAQILNVPTGLLAIQGTDEFGTLLRQRMEEIGVSTKYIIVDDSYHTSVSHIFIDSNSNQHTYMFRGATSFISPEVVEKYFVPHLTNAKIVTSEISQVPLAGVRSLFEAAGKRKILRFLDMDLPSSVAVGPANLGSQADLEACLASCEVLKVNQGDVPELFPELDAQMLLQEPPSITAERISDRCLNAQVVAVTSGRKGAGLCMRGHEGINIQIIPDIKTADDTGAGDAFLGGLIAGLYHWGMPQTDEDVKRLGHLGSLAGAVCCQQFGTLPDAESVMKMTSIDDMNIVKDLFIVKDDAVVAEEKPKPELVENAIHDSLRRDKNNLKLLLDTYDESQFERAADMIVANENHGRKLFITGEGKSGTVGQRMAASLTSLGISSQFVPAIEWAHGDLGHLSEGDCVFLISHSGKNKDVMGLIDTFKKRGVVVVGMCGNKESPLITKTDAALYVPASEELLNCIPTRSVISQEAAINALMSQICALLKLNAEDFIRNHPSEDII</sequence>
<reference evidence="2 3" key="1">
    <citation type="submission" date="2016-05" db="EMBL/GenBank/DDBJ databases">
        <title>Nuclear genome of Blastocystis sp. subtype 1 NandII.</title>
        <authorList>
            <person name="Gentekaki E."/>
            <person name="Curtis B."/>
            <person name="Stairs C."/>
            <person name="Eme L."/>
            <person name="Herman E."/>
            <person name="Klimes V."/>
            <person name="Arias M.C."/>
            <person name="Elias M."/>
            <person name="Hilliou F."/>
            <person name="Klute M."/>
            <person name="Malik S.-B."/>
            <person name="Pightling A."/>
            <person name="Rachubinski R."/>
            <person name="Salas D."/>
            <person name="Schlacht A."/>
            <person name="Suga H."/>
            <person name="Archibald J."/>
            <person name="Ball S.G."/>
            <person name="Clark G."/>
            <person name="Dacks J."/>
            <person name="Van Der Giezen M."/>
            <person name="Tsaousis A."/>
            <person name="Roger A."/>
        </authorList>
    </citation>
    <scope>NUCLEOTIDE SEQUENCE [LARGE SCALE GENOMIC DNA]</scope>
    <source>
        <strain evidence="3">ATCC 50177 / NandII</strain>
    </source>
</reference>
<dbReference type="PANTHER" id="PTHR38418">
    <property type="entry name" value="SUGAR ISOMERASE, KPSF/GUTQ (AFU_ORTHOLOGUE AFUA_6G08860)"/>
    <property type="match status" value="1"/>
</dbReference>
<dbReference type="PROSITE" id="PS51464">
    <property type="entry name" value="SIS"/>
    <property type="match status" value="1"/>
</dbReference>
<comment type="caution">
    <text evidence="2">The sequence shown here is derived from an EMBL/GenBank/DDBJ whole genome shotgun (WGS) entry which is preliminary data.</text>
</comment>
<keyword evidence="2" id="KW-0418">Kinase</keyword>
<dbReference type="SUPFAM" id="SSF53697">
    <property type="entry name" value="SIS domain"/>
    <property type="match status" value="1"/>
</dbReference>
<keyword evidence="2" id="KW-0808">Transferase</keyword>
<dbReference type="InterPro" id="IPR029056">
    <property type="entry name" value="Ribokinase-like"/>
</dbReference>
<dbReference type="InterPro" id="IPR001347">
    <property type="entry name" value="SIS_dom"/>
</dbReference>
<dbReference type="Pfam" id="PF00294">
    <property type="entry name" value="PfkB"/>
    <property type="match status" value="1"/>
</dbReference>
<dbReference type="EMBL" id="LXWW01000580">
    <property type="protein sequence ID" value="OAO11736.1"/>
    <property type="molecule type" value="Genomic_DNA"/>
</dbReference>
<name>A0A196S5N6_BLAHN</name>
<dbReference type="Proteomes" id="UP000078348">
    <property type="component" value="Unassembled WGS sequence"/>
</dbReference>
<feature type="domain" description="SIS" evidence="1">
    <location>
        <begin position="409"/>
        <end position="553"/>
    </location>
</feature>
<organism evidence="2 3">
    <name type="scientific">Blastocystis sp. subtype 1 (strain ATCC 50177 / NandII)</name>
    <dbReference type="NCBI Taxonomy" id="478820"/>
    <lineage>
        <taxon>Eukaryota</taxon>
        <taxon>Sar</taxon>
        <taxon>Stramenopiles</taxon>
        <taxon>Bigyra</taxon>
        <taxon>Opalozoa</taxon>
        <taxon>Opalinata</taxon>
        <taxon>Blastocystidae</taxon>
        <taxon>Blastocystis</taxon>
    </lineage>
</organism>
<dbReference type="Gene3D" id="3.40.1190.20">
    <property type="match status" value="1"/>
</dbReference>
<accession>A0A196S5N6</accession>
<gene>
    <name evidence="2" type="ORF">AV274_6571</name>
</gene>
<dbReference type="GO" id="GO:1901135">
    <property type="term" value="P:carbohydrate derivative metabolic process"/>
    <property type="evidence" value="ECO:0007669"/>
    <property type="project" value="InterPro"/>
</dbReference>
<keyword evidence="3" id="KW-1185">Reference proteome</keyword>
<dbReference type="InterPro" id="IPR046348">
    <property type="entry name" value="SIS_dom_sf"/>
</dbReference>
<evidence type="ECO:0000313" key="3">
    <source>
        <dbReference type="Proteomes" id="UP000078348"/>
    </source>
</evidence>
<dbReference type="GO" id="GO:0097367">
    <property type="term" value="F:carbohydrate derivative binding"/>
    <property type="evidence" value="ECO:0007669"/>
    <property type="project" value="InterPro"/>
</dbReference>
<proteinExistence type="predicted"/>
<evidence type="ECO:0000259" key="1">
    <source>
        <dbReference type="PROSITE" id="PS51464"/>
    </source>
</evidence>
<dbReference type="AlphaFoldDB" id="A0A196S5N6"/>